<dbReference type="InterPro" id="IPR050743">
    <property type="entry name" value="2-oxoacid_DH_E2_comp"/>
</dbReference>
<dbReference type="Pfam" id="PF00198">
    <property type="entry name" value="2-oxoacid_dh"/>
    <property type="match status" value="1"/>
</dbReference>
<dbReference type="AlphaFoldDB" id="A0A1Y0HWR5"/>
<dbReference type="EMBL" id="CP021383">
    <property type="protein sequence ID" value="ARU51735.1"/>
    <property type="molecule type" value="Genomic_DNA"/>
</dbReference>
<dbReference type="PANTHER" id="PTHR43178:SF5">
    <property type="entry name" value="LIPOAMIDE ACYLTRANSFERASE COMPONENT OF BRANCHED-CHAIN ALPHA-KETO ACID DEHYDROGENASE COMPLEX, MITOCHONDRIAL"/>
    <property type="match status" value="1"/>
</dbReference>
<dbReference type="PANTHER" id="PTHR43178">
    <property type="entry name" value="DIHYDROLIPOAMIDE ACETYLTRANSFERASE COMPONENT OF PYRUVATE DEHYDROGENASE COMPLEX"/>
    <property type="match status" value="1"/>
</dbReference>
<evidence type="ECO:0000256" key="6">
    <source>
        <dbReference type="RuleBase" id="RU003423"/>
    </source>
</evidence>
<evidence type="ECO:0000313" key="11">
    <source>
        <dbReference type="Proteomes" id="UP000196228"/>
    </source>
</evidence>
<protein>
    <recommendedName>
        <fullName evidence="6">Dihydrolipoamide acetyltransferase component of pyruvate dehydrogenase complex</fullName>
        <ecNumber evidence="6">2.3.1.-</ecNumber>
    </recommendedName>
</protein>
<evidence type="ECO:0000256" key="5">
    <source>
        <dbReference type="ARBA" id="ARBA00023315"/>
    </source>
</evidence>
<proteinExistence type="inferred from homology"/>
<dbReference type="KEGG" id="cceu:CBR64_09815"/>
<comment type="similarity">
    <text evidence="2 6">Belongs to the 2-oxoacid dehydrogenase family.</text>
</comment>
<dbReference type="PROSITE" id="PS51826">
    <property type="entry name" value="PSBD"/>
    <property type="match status" value="1"/>
</dbReference>
<accession>A0A1Y0HWR5</accession>
<dbReference type="InterPro" id="IPR023213">
    <property type="entry name" value="CAT-like_dom_sf"/>
</dbReference>
<dbReference type="Gene3D" id="3.30.559.10">
    <property type="entry name" value="Chloramphenicol acetyltransferase-like domain"/>
    <property type="match status" value="1"/>
</dbReference>
<dbReference type="InterPro" id="IPR036625">
    <property type="entry name" value="E3-bd_dom_sf"/>
</dbReference>
<organism evidence="10 11">
    <name type="scientific">Cellulosimicrobium cellulans</name>
    <name type="common">Arthrobacter luteus</name>
    <dbReference type="NCBI Taxonomy" id="1710"/>
    <lineage>
        <taxon>Bacteria</taxon>
        <taxon>Bacillati</taxon>
        <taxon>Actinomycetota</taxon>
        <taxon>Actinomycetes</taxon>
        <taxon>Micrococcales</taxon>
        <taxon>Promicromonosporaceae</taxon>
        <taxon>Cellulosimicrobium</taxon>
    </lineage>
</organism>
<keyword evidence="5 6" id="KW-0012">Acyltransferase</keyword>
<dbReference type="InterPro" id="IPR004167">
    <property type="entry name" value="PSBD"/>
</dbReference>
<dbReference type="SUPFAM" id="SSF51230">
    <property type="entry name" value="Single hybrid motif"/>
    <property type="match status" value="1"/>
</dbReference>
<dbReference type="PROSITE" id="PS50968">
    <property type="entry name" value="BIOTINYL_LIPOYL"/>
    <property type="match status" value="1"/>
</dbReference>
<dbReference type="EC" id="2.3.1.-" evidence="6"/>
<name>A0A1Y0HWR5_CELCE</name>
<dbReference type="FunFam" id="3.30.559.10:FF:000007">
    <property type="entry name" value="Dihydrolipoamide acetyltransferase component of pyruvate dehydrogenase complex"/>
    <property type="match status" value="1"/>
</dbReference>
<sequence length="505" mass="52345">MPTFEKFNLPDAGEGLTEAEIVQWHVAVGDAVTVNQTIVEIETAKSLVELPSPYTGVVTEILAPEGTTVEVGVPIIVVDTDPSGAAPAPSAPAGVVPDGAGAPSAPASPAAGPAAADAATPAVSDAPVAAGGSGSVLVGYGTVEPGTARRRRRGAPAESSADARGMARPVADNSRPAELSADARGIARRAADGSTASGAVGHVHLPVLAKPPVRKLAKDLGVDLASVAGTGPGGIVTREDVQAYHEQAKAKPLATYADDDQPWLATGAVTPDGRQTRVPVKSVRKRTAEAMVTSAFTAPHVTVFHTVDVTKTMRLVHTLREDREFTDVRVTPLLVTAKALLLAVRRHPEINASWDDAAQEIVYKHYVNLGIAAATPRGLVVPNIKDAHRLDLHGLAGEIADLTATARAGRTSPSDMADGTITITNVGVFGIDTGTPILNPGEAAILAFGAIREQPWVHKGKIKKRWVTQLALSFDHRLVDGELGARVLADVAKVLEDPARGLVWG</sequence>
<dbReference type="InterPro" id="IPR011053">
    <property type="entry name" value="Single_hybrid_motif"/>
</dbReference>
<keyword evidence="4 6" id="KW-0450">Lipoyl</keyword>
<dbReference type="CDD" id="cd06849">
    <property type="entry name" value="lipoyl_domain"/>
    <property type="match status" value="1"/>
</dbReference>
<feature type="domain" description="Peripheral subunit-binding (PSBD)" evidence="9">
    <location>
        <begin position="208"/>
        <end position="245"/>
    </location>
</feature>
<feature type="region of interest" description="Disordered" evidence="7">
    <location>
        <begin position="84"/>
        <end position="115"/>
    </location>
</feature>
<dbReference type="Proteomes" id="UP000196228">
    <property type="component" value="Chromosome"/>
</dbReference>
<gene>
    <name evidence="10" type="ORF">CBR64_09815</name>
</gene>
<dbReference type="InterPro" id="IPR000089">
    <property type="entry name" value="Biotin_lipoyl"/>
</dbReference>
<dbReference type="SUPFAM" id="SSF52777">
    <property type="entry name" value="CoA-dependent acyltransferases"/>
    <property type="match status" value="1"/>
</dbReference>
<evidence type="ECO:0000256" key="7">
    <source>
        <dbReference type="SAM" id="MobiDB-lite"/>
    </source>
</evidence>
<dbReference type="SUPFAM" id="SSF47005">
    <property type="entry name" value="Peripheral subunit-binding domain of 2-oxo acid dehydrogenase complex"/>
    <property type="match status" value="1"/>
</dbReference>
<dbReference type="RefSeq" id="WP_087470761.1">
    <property type="nucleotide sequence ID" value="NZ_CP021383.1"/>
</dbReference>
<feature type="region of interest" description="Disordered" evidence="7">
    <location>
        <begin position="134"/>
        <end position="179"/>
    </location>
</feature>
<dbReference type="Pfam" id="PF02817">
    <property type="entry name" value="E3_binding"/>
    <property type="match status" value="1"/>
</dbReference>
<dbReference type="Pfam" id="PF00364">
    <property type="entry name" value="Biotin_lipoyl"/>
    <property type="match status" value="1"/>
</dbReference>
<evidence type="ECO:0000256" key="2">
    <source>
        <dbReference type="ARBA" id="ARBA00007317"/>
    </source>
</evidence>
<evidence type="ECO:0000259" key="8">
    <source>
        <dbReference type="PROSITE" id="PS50968"/>
    </source>
</evidence>
<dbReference type="GO" id="GO:0031405">
    <property type="term" value="F:lipoic acid binding"/>
    <property type="evidence" value="ECO:0007669"/>
    <property type="project" value="TreeGrafter"/>
</dbReference>
<evidence type="ECO:0000256" key="3">
    <source>
        <dbReference type="ARBA" id="ARBA00022679"/>
    </source>
</evidence>
<dbReference type="Gene3D" id="2.40.50.100">
    <property type="match status" value="1"/>
</dbReference>
<evidence type="ECO:0000256" key="4">
    <source>
        <dbReference type="ARBA" id="ARBA00022823"/>
    </source>
</evidence>
<feature type="domain" description="Lipoyl-binding" evidence="8">
    <location>
        <begin position="4"/>
        <end position="79"/>
    </location>
</feature>
<dbReference type="GO" id="GO:0005737">
    <property type="term" value="C:cytoplasm"/>
    <property type="evidence" value="ECO:0007669"/>
    <property type="project" value="TreeGrafter"/>
</dbReference>
<dbReference type="GO" id="GO:0016407">
    <property type="term" value="F:acetyltransferase activity"/>
    <property type="evidence" value="ECO:0007669"/>
    <property type="project" value="TreeGrafter"/>
</dbReference>
<keyword evidence="3 6" id="KW-0808">Transferase</keyword>
<evidence type="ECO:0000259" key="9">
    <source>
        <dbReference type="PROSITE" id="PS51826"/>
    </source>
</evidence>
<dbReference type="OrthoDB" id="9805770at2"/>
<comment type="cofactor">
    <cofactor evidence="1 6">
        <name>(R)-lipoate</name>
        <dbReference type="ChEBI" id="CHEBI:83088"/>
    </cofactor>
</comment>
<evidence type="ECO:0000313" key="10">
    <source>
        <dbReference type="EMBL" id="ARU51735.1"/>
    </source>
</evidence>
<evidence type="ECO:0000256" key="1">
    <source>
        <dbReference type="ARBA" id="ARBA00001938"/>
    </source>
</evidence>
<reference evidence="10 11" key="1">
    <citation type="submission" date="2017-05" db="EMBL/GenBank/DDBJ databases">
        <authorList>
            <person name="Song R."/>
            <person name="Chenine A.L."/>
            <person name="Ruprecht R.M."/>
        </authorList>
    </citation>
    <scope>NUCLEOTIDE SEQUENCE [LARGE SCALE GENOMIC DNA]</scope>
    <source>
        <strain evidence="10 11">PSBB019</strain>
    </source>
</reference>
<dbReference type="InterPro" id="IPR001078">
    <property type="entry name" value="2-oxoacid_DH_actylTfrase"/>
</dbReference>
<dbReference type="Gene3D" id="4.10.320.10">
    <property type="entry name" value="E3-binding domain"/>
    <property type="match status" value="1"/>
</dbReference>